<feature type="non-terminal residue" evidence="2">
    <location>
        <position position="77"/>
    </location>
</feature>
<proteinExistence type="predicted"/>
<feature type="compositionally biased region" description="Low complexity" evidence="1">
    <location>
        <begin position="67"/>
        <end position="77"/>
    </location>
</feature>
<sequence>DRPSVPGAPDPRRRAVGPDRPGVLRRSPPVRAAGGRQPGRAHHAAAGRGRAAAGARAGPRRGRGAHRPGAAAAVEAM</sequence>
<feature type="non-terminal residue" evidence="2">
    <location>
        <position position="1"/>
    </location>
</feature>
<dbReference type="EMBL" id="CADCTV010001075">
    <property type="protein sequence ID" value="CAA9377397.1"/>
    <property type="molecule type" value="Genomic_DNA"/>
</dbReference>
<dbReference type="AlphaFoldDB" id="A0A6J4N4Q7"/>
<evidence type="ECO:0000256" key="1">
    <source>
        <dbReference type="SAM" id="MobiDB-lite"/>
    </source>
</evidence>
<evidence type="ECO:0000313" key="2">
    <source>
        <dbReference type="EMBL" id="CAA9377397.1"/>
    </source>
</evidence>
<reference evidence="2" key="1">
    <citation type="submission" date="2020-02" db="EMBL/GenBank/DDBJ databases">
        <authorList>
            <person name="Meier V. D."/>
        </authorList>
    </citation>
    <scope>NUCLEOTIDE SEQUENCE</scope>
    <source>
        <strain evidence="2">AVDCRST_MAG89</strain>
    </source>
</reference>
<feature type="region of interest" description="Disordered" evidence="1">
    <location>
        <begin position="1"/>
        <end position="77"/>
    </location>
</feature>
<accession>A0A6J4N4Q7</accession>
<name>A0A6J4N4Q7_9BACT</name>
<protein>
    <submittedName>
        <fullName evidence="2">Phage tail fiber protein</fullName>
    </submittedName>
</protein>
<gene>
    <name evidence="2" type="ORF">AVDCRST_MAG89-5113</name>
</gene>
<feature type="compositionally biased region" description="Low complexity" evidence="1">
    <location>
        <begin position="46"/>
        <end position="57"/>
    </location>
</feature>
<organism evidence="2">
    <name type="scientific">uncultured Gemmatimonadota bacterium</name>
    <dbReference type="NCBI Taxonomy" id="203437"/>
    <lineage>
        <taxon>Bacteria</taxon>
        <taxon>Pseudomonadati</taxon>
        <taxon>Gemmatimonadota</taxon>
        <taxon>environmental samples</taxon>
    </lineage>
</organism>